<dbReference type="Proteomes" id="UP000012138">
    <property type="component" value="Unassembled WGS sequence"/>
</dbReference>
<comment type="caution">
    <text evidence="1">The sequence shown here is derived from an EMBL/GenBank/DDBJ whole genome shotgun (WGS) entry which is preliminary data.</text>
</comment>
<evidence type="ECO:0000313" key="1">
    <source>
        <dbReference type="EMBL" id="EMO89067.1"/>
    </source>
</evidence>
<dbReference type="AlphaFoldDB" id="M6Y427"/>
<proteinExistence type="predicted"/>
<gene>
    <name evidence="1" type="ORF">LEP1GSC024_1707</name>
</gene>
<dbReference type="EMBL" id="AKXB02000110">
    <property type="protein sequence ID" value="EMO89067.1"/>
    <property type="molecule type" value="Genomic_DNA"/>
</dbReference>
<protein>
    <submittedName>
        <fullName evidence="1">Uncharacterized protein</fullName>
    </submittedName>
</protein>
<evidence type="ECO:0000313" key="2">
    <source>
        <dbReference type="Proteomes" id="UP000012138"/>
    </source>
</evidence>
<reference evidence="1 2" key="1">
    <citation type="submission" date="2013-01" db="EMBL/GenBank/DDBJ databases">
        <authorList>
            <person name="Harkins D.M."/>
            <person name="Durkin A.S."/>
            <person name="Brinkac L.M."/>
            <person name="Haft D.H."/>
            <person name="Selengut J.D."/>
            <person name="Sanka R."/>
            <person name="DePew J."/>
            <person name="Purushe J."/>
            <person name="Whelen A.C."/>
            <person name="Vinetz J.M."/>
            <person name="Sutton G.G."/>
            <person name="Nierman W.C."/>
            <person name="Fouts D.E."/>
        </authorList>
    </citation>
    <scope>NUCLEOTIDE SEQUENCE [LARGE SCALE GENOMIC DNA]</scope>
    <source>
        <strain evidence="1 2">2001034031</strain>
    </source>
</reference>
<accession>M6Y427</accession>
<name>M6Y427_9LEPT</name>
<sequence length="38" mass="4722">MLEYDRFDFYKLLFFKIVVSSHILGNRFVKFRSQLFSE</sequence>
<organism evidence="1 2">
    <name type="scientific">Leptospira noguchii str. 2001034031</name>
    <dbReference type="NCBI Taxonomy" id="1193053"/>
    <lineage>
        <taxon>Bacteria</taxon>
        <taxon>Pseudomonadati</taxon>
        <taxon>Spirochaetota</taxon>
        <taxon>Spirochaetia</taxon>
        <taxon>Leptospirales</taxon>
        <taxon>Leptospiraceae</taxon>
        <taxon>Leptospira</taxon>
    </lineage>
</organism>